<keyword evidence="8" id="KW-0902">Two-component regulatory system</keyword>
<dbReference type="CDD" id="cd06225">
    <property type="entry name" value="HAMP"/>
    <property type="match status" value="1"/>
</dbReference>
<accession>A0A3B1C606</accession>
<dbReference type="Gene3D" id="6.10.340.10">
    <property type="match status" value="1"/>
</dbReference>
<dbReference type="SUPFAM" id="SSF47384">
    <property type="entry name" value="Homodimeric domain of signal transducing histidine kinase"/>
    <property type="match status" value="1"/>
</dbReference>
<evidence type="ECO:0000256" key="1">
    <source>
        <dbReference type="ARBA" id="ARBA00000085"/>
    </source>
</evidence>
<keyword evidence="7" id="KW-0067">ATP-binding</keyword>
<keyword evidence="9" id="KW-0472">Membrane</keyword>
<dbReference type="Gene3D" id="1.10.287.130">
    <property type="match status" value="1"/>
</dbReference>
<keyword evidence="4" id="KW-0808">Transferase</keyword>
<evidence type="ECO:0000256" key="3">
    <source>
        <dbReference type="ARBA" id="ARBA00022553"/>
    </source>
</evidence>
<dbReference type="PANTHER" id="PTHR43065:SF10">
    <property type="entry name" value="PEROXIDE STRESS-ACTIVATED HISTIDINE KINASE MAK3"/>
    <property type="match status" value="1"/>
</dbReference>
<dbReference type="InterPro" id="IPR036890">
    <property type="entry name" value="HATPase_C_sf"/>
</dbReference>
<dbReference type="InterPro" id="IPR048904">
    <property type="entry name" value="Mcp40H-20-like_sensor"/>
</dbReference>
<dbReference type="SUPFAM" id="SSF55874">
    <property type="entry name" value="ATPase domain of HSP90 chaperone/DNA topoisomerase II/histidine kinase"/>
    <property type="match status" value="1"/>
</dbReference>
<dbReference type="GO" id="GO:0016020">
    <property type="term" value="C:membrane"/>
    <property type="evidence" value="ECO:0007669"/>
    <property type="project" value="InterPro"/>
</dbReference>
<reference evidence="12" key="1">
    <citation type="submission" date="2018-06" db="EMBL/GenBank/DDBJ databases">
        <authorList>
            <person name="Zhirakovskaya E."/>
        </authorList>
    </citation>
    <scope>NUCLEOTIDE SEQUENCE</scope>
</reference>
<dbReference type="Gene3D" id="3.30.565.10">
    <property type="entry name" value="Histidine kinase-like ATPase, C-terminal domain"/>
    <property type="match status" value="1"/>
</dbReference>
<dbReference type="InterPro" id="IPR003594">
    <property type="entry name" value="HATPase_dom"/>
</dbReference>
<evidence type="ECO:0000256" key="5">
    <source>
        <dbReference type="ARBA" id="ARBA00022741"/>
    </source>
</evidence>
<dbReference type="PRINTS" id="PR00344">
    <property type="entry name" value="BCTRLSENSOR"/>
</dbReference>
<dbReference type="Gene3D" id="3.30.450.290">
    <property type="match status" value="1"/>
</dbReference>
<dbReference type="PROSITE" id="PS50885">
    <property type="entry name" value="HAMP"/>
    <property type="match status" value="1"/>
</dbReference>
<dbReference type="CDD" id="cd00075">
    <property type="entry name" value="HATPase"/>
    <property type="match status" value="1"/>
</dbReference>
<evidence type="ECO:0000256" key="9">
    <source>
        <dbReference type="SAM" id="Phobius"/>
    </source>
</evidence>
<protein>
    <recommendedName>
        <fullName evidence="2">histidine kinase</fullName>
        <ecNumber evidence="2">2.7.13.3</ecNumber>
    </recommendedName>
</protein>
<keyword evidence="9" id="KW-0812">Transmembrane</keyword>
<dbReference type="GO" id="GO:0000155">
    <property type="term" value="F:phosphorelay sensor kinase activity"/>
    <property type="evidence" value="ECO:0007669"/>
    <property type="project" value="InterPro"/>
</dbReference>
<organism evidence="12">
    <name type="scientific">hydrothermal vent metagenome</name>
    <dbReference type="NCBI Taxonomy" id="652676"/>
    <lineage>
        <taxon>unclassified sequences</taxon>
        <taxon>metagenomes</taxon>
        <taxon>ecological metagenomes</taxon>
    </lineage>
</organism>
<dbReference type="InterPro" id="IPR036097">
    <property type="entry name" value="HisK_dim/P_sf"/>
</dbReference>
<dbReference type="Pfam" id="PF21563">
    <property type="entry name" value="Mcp40H-20_sensor"/>
    <property type="match status" value="1"/>
</dbReference>
<keyword evidence="5" id="KW-0547">Nucleotide-binding</keyword>
<dbReference type="SMART" id="SM00304">
    <property type="entry name" value="HAMP"/>
    <property type="match status" value="1"/>
</dbReference>
<dbReference type="Pfam" id="PF00672">
    <property type="entry name" value="HAMP"/>
    <property type="match status" value="1"/>
</dbReference>
<dbReference type="PROSITE" id="PS50109">
    <property type="entry name" value="HIS_KIN"/>
    <property type="match status" value="1"/>
</dbReference>
<proteinExistence type="predicted"/>
<evidence type="ECO:0000259" key="10">
    <source>
        <dbReference type="PROSITE" id="PS50109"/>
    </source>
</evidence>
<evidence type="ECO:0000313" key="12">
    <source>
        <dbReference type="EMBL" id="VAX19474.1"/>
    </source>
</evidence>
<dbReference type="PANTHER" id="PTHR43065">
    <property type="entry name" value="SENSOR HISTIDINE KINASE"/>
    <property type="match status" value="1"/>
</dbReference>
<dbReference type="Pfam" id="PF02518">
    <property type="entry name" value="HATPase_c"/>
    <property type="match status" value="1"/>
</dbReference>
<feature type="transmembrane region" description="Helical" evidence="9">
    <location>
        <begin position="179"/>
        <end position="198"/>
    </location>
</feature>
<evidence type="ECO:0000256" key="2">
    <source>
        <dbReference type="ARBA" id="ARBA00012438"/>
    </source>
</evidence>
<comment type="catalytic activity">
    <reaction evidence="1">
        <text>ATP + protein L-histidine = ADP + protein N-phospho-L-histidine.</text>
        <dbReference type="EC" id="2.7.13.3"/>
    </reaction>
</comment>
<evidence type="ECO:0000256" key="4">
    <source>
        <dbReference type="ARBA" id="ARBA00022679"/>
    </source>
</evidence>
<dbReference type="EMBL" id="UOGD01000141">
    <property type="protein sequence ID" value="VAX19474.1"/>
    <property type="molecule type" value="Genomic_DNA"/>
</dbReference>
<feature type="domain" description="HAMP" evidence="11">
    <location>
        <begin position="200"/>
        <end position="252"/>
    </location>
</feature>
<dbReference type="InterPro" id="IPR004358">
    <property type="entry name" value="Sig_transdc_His_kin-like_C"/>
</dbReference>
<name>A0A3B1C606_9ZZZZ</name>
<dbReference type="EC" id="2.7.13.3" evidence="2"/>
<evidence type="ECO:0000256" key="8">
    <source>
        <dbReference type="ARBA" id="ARBA00023012"/>
    </source>
</evidence>
<dbReference type="InterPro" id="IPR005467">
    <property type="entry name" value="His_kinase_dom"/>
</dbReference>
<keyword evidence="6" id="KW-0418">Kinase</keyword>
<gene>
    <name evidence="12" type="ORF">MNBD_IGNAVI01-1547</name>
</gene>
<evidence type="ECO:0000256" key="6">
    <source>
        <dbReference type="ARBA" id="ARBA00022777"/>
    </source>
</evidence>
<dbReference type="SUPFAM" id="SSF158472">
    <property type="entry name" value="HAMP domain-like"/>
    <property type="match status" value="1"/>
</dbReference>
<feature type="transmembrane region" description="Helical" evidence="9">
    <location>
        <begin position="9"/>
        <end position="29"/>
    </location>
</feature>
<dbReference type="AlphaFoldDB" id="A0A3B1C606"/>
<keyword evidence="3" id="KW-0597">Phosphoprotein</keyword>
<feature type="domain" description="Histidine kinase" evidence="10">
    <location>
        <begin position="277"/>
        <end position="490"/>
    </location>
</feature>
<sequence>MFKTIKIKFLVLSLAIIILSIGIPVGFLLNQVSKNFHERSVLMVDAALDLMIDGLNNSMMKGDQKNIHKIVKHISDNRFIEHIRIFNKLGIISYSNIPTELGKNINVIAPGLIESNISSIVKRNVYLDKKTKIYKAIQPIVIEKRCQSCHKENKIISYLDIDTNFTEAEINFYTGSVHMVIWGIVLIFILAVVFYLFFNRFINKPLNDFMDALGSVEKGNLDITLPSTGSDEFSILNNHFNRMVNELKDSREKIDEMHFEQLQRADKMVTLGELTSTMAHDINNYSAIIMSRADYLLLEAKNDNVLNVYKEDLNVINDQIEKISKITGNILTHSKKTSKDFCKFDLVKVIENSLKMLEPLAKKRKVNLSTGISVNEAIIYGNENQLEQVVINLISNALDALPDGGDINILLFKNDDGKLQLSVKDNGIGIDEDSMGKIFSPFYTKKGHGKGTGLGLYIVQNICNSHSAEIKCDSELNVGTTFTITFSEGAKND</sequence>
<dbReference type="InterPro" id="IPR003660">
    <property type="entry name" value="HAMP_dom"/>
</dbReference>
<evidence type="ECO:0000256" key="7">
    <source>
        <dbReference type="ARBA" id="ARBA00022840"/>
    </source>
</evidence>
<dbReference type="SMART" id="SM00387">
    <property type="entry name" value="HATPase_c"/>
    <property type="match status" value="1"/>
</dbReference>
<evidence type="ECO:0000259" key="11">
    <source>
        <dbReference type="PROSITE" id="PS50885"/>
    </source>
</evidence>
<dbReference type="GO" id="GO:0005524">
    <property type="term" value="F:ATP binding"/>
    <property type="evidence" value="ECO:0007669"/>
    <property type="project" value="UniProtKB-KW"/>
</dbReference>
<keyword evidence="9" id="KW-1133">Transmembrane helix</keyword>